<organism evidence="2">
    <name type="scientific">uncultured Caudovirales phage</name>
    <dbReference type="NCBI Taxonomy" id="2100421"/>
    <lineage>
        <taxon>Viruses</taxon>
        <taxon>Duplodnaviria</taxon>
        <taxon>Heunggongvirae</taxon>
        <taxon>Uroviricota</taxon>
        <taxon>Caudoviricetes</taxon>
        <taxon>Peduoviridae</taxon>
        <taxon>Maltschvirus</taxon>
        <taxon>Maltschvirus maltsch</taxon>
    </lineage>
</organism>
<name>A0A6J5LEI1_9CAUD</name>
<dbReference type="EMBL" id="LR798228">
    <property type="protein sequence ID" value="CAB5207298.1"/>
    <property type="molecule type" value="Genomic_DNA"/>
</dbReference>
<sequence>MKFSEVMAYYDYKMINICKALHIARGTVLSWKEKDKIPFKLQCVLEVVSNGKLKAEKESDDE</sequence>
<dbReference type="InterPro" id="IPR010982">
    <property type="entry name" value="Lambda_DNA-bd_dom_sf"/>
</dbReference>
<dbReference type="SUPFAM" id="SSF47413">
    <property type="entry name" value="lambda repressor-like DNA-binding domains"/>
    <property type="match status" value="1"/>
</dbReference>
<evidence type="ECO:0000313" key="1">
    <source>
        <dbReference type="EMBL" id="CAB4127127.1"/>
    </source>
</evidence>
<dbReference type="EMBL" id="LR796260">
    <property type="protein sequence ID" value="CAB4132455.1"/>
    <property type="molecule type" value="Genomic_DNA"/>
</dbReference>
<evidence type="ECO:0000313" key="4">
    <source>
        <dbReference type="EMBL" id="CAB5207298.1"/>
    </source>
</evidence>
<gene>
    <name evidence="3" type="ORF">UFOVP1363_22</name>
    <name evidence="4" type="ORF">UFOVP179_56</name>
    <name evidence="2" type="ORF">UFOVP260_23</name>
    <name evidence="1" type="ORF">UFOVP85_39</name>
</gene>
<dbReference type="Gene3D" id="1.10.260.40">
    <property type="entry name" value="lambda repressor-like DNA-binding domains"/>
    <property type="match status" value="1"/>
</dbReference>
<proteinExistence type="predicted"/>
<dbReference type="EMBL" id="LR797327">
    <property type="protein sequence ID" value="CAB4202616.1"/>
    <property type="molecule type" value="Genomic_DNA"/>
</dbReference>
<reference evidence="2" key="1">
    <citation type="submission" date="2020-04" db="EMBL/GenBank/DDBJ databases">
        <authorList>
            <person name="Chiriac C."/>
            <person name="Salcher M."/>
            <person name="Ghai R."/>
            <person name="Kavagutti S V."/>
        </authorList>
    </citation>
    <scope>NUCLEOTIDE SEQUENCE</scope>
</reference>
<evidence type="ECO:0008006" key="5">
    <source>
        <dbReference type="Google" id="ProtNLM"/>
    </source>
</evidence>
<protein>
    <recommendedName>
        <fullName evidence="5">DNA-binding transcriptional regulator Cro</fullName>
    </recommendedName>
</protein>
<evidence type="ECO:0000313" key="2">
    <source>
        <dbReference type="EMBL" id="CAB4132455.1"/>
    </source>
</evidence>
<accession>A0A6J5LEI1</accession>
<dbReference type="EMBL" id="LR796198">
    <property type="protein sequence ID" value="CAB4127127.1"/>
    <property type="molecule type" value="Genomic_DNA"/>
</dbReference>
<dbReference type="GO" id="GO:0003677">
    <property type="term" value="F:DNA binding"/>
    <property type="evidence" value="ECO:0007669"/>
    <property type="project" value="InterPro"/>
</dbReference>
<evidence type="ECO:0000313" key="3">
    <source>
        <dbReference type="EMBL" id="CAB4202616.1"/>
    </source>
</evidence>